<evidence type="ECO:0000313" key="2">
    <source>
        <dbReference type="Proteomes" id="UP001519460"/>
    </source>
</evidence>
<protein>
    <submittedName>
        <fullName evidence="1">Uncharacterized protein</fullName>
    </submittedName>
</protein>
<keyword evidence="2" id="KW-1185">Reference proteome</keyword>
<dbReference type="AlphaFoldDB" id="A0ABD0MAA6"/>
<comment type="caution">
    <text evidence="1">The sequence shown here is derived from an EMBL/GenBank/DDBJ whole genome shotgun (WGS) entry which is preliminary data.</text>
</comment>
<accession>A0ABD0MAA6</accession>
<organism evidence="1 2">
    <name type="scientific">Batillaria attramentaria</name>
    <dbReference type="NCBI Taxonomy" id="370345"/>
    <lineage>
        <taxon>Eukaryota</taxon>
        <taxon>Metazoa</taxon>
        <taxon>Spiralia</taxon>
        <taxon>Lophotrochozoa</taxon>
        <taxon>Mollusca</taxon>
        <taxon>Gastropoda</taxon>
        <taxon>Caenogastropoda</taxon>
        <taxon>Sorbeoconcha</taxon>
        <taxon>Cerithioidea</taxon>
        <taxon>Batillariidae</taxon>
        <taxon>Batillaria</taxon>
    </lineage>
</organism>
<dbReference type="EMBL" id="JACVVK020000002">
    <property type="protein sequence ID" value="KAK7508423.1"/>
    <property type="molecule type" value="Genomic_DNA"/>
</dbReference>
<dbReference type="Proteomes" id="UP001519460">
    <property type="component" value="Unassembled WGS sequence"/>
</dbReference>
<proteinExistence type="predicted"/>
<sequence>MLWQKNRNSNKMTLFTVIASVALRWNLSIHAQRAQGDRKYLKKAGRVPAIFFDRCDFLPGKVIKPALQEHGFAEEGTNFLACFKRNRFPFLRVPGENAKRL</sequence>
<evidence type="ECO:0000313" key="1">
    <source>
        <dbReference type="EMBL" id="KAK7508423.1"/>
    </source>
</evidence>
<reference evidence="1 2" key="1">
    <citation type="journal article" date="2023" name="Sci. Data">
        <title>Genome assembly of the Korean intertidal mud-creeper Batillaria attramentaria.</title>
        <authorList>
            <person name="Patra A.K."/>
            <person name="Ho P.T."/>
            <person name="Jun S."/>
            <person name="Lee S.J."/>
            <person name="Kim Y."/>
            <person name="Won Y.J."/>
        </authorList>
    </citation>
    <scope>NUCLEOTIDE SEQUENCE [LARGE SCALE GENOMIC DNA]</scope>
    <source>
        <strain evidence="1">Wonlab-2016</strain>
    </source>
</reference>
<name>A0ABD0MAA6_9CAEN</name>
<gene>
    <name evidence="1" type="ORF">BaRGS_00000662</name>
</gene>